<organism evidence="8">
    <name type="scientific">marine metagenome</name>
    <dbReference type="NCBI Taxonomy" id="408172"/>
    <lineage>
        <taxon>unclassified sequences</taxon>
        <taxon>metagenomes</taxon>
        <taxon>ecological metagenomes</taxon>
    </lineage>
</organism>
<dbReference type="AlphaFoldDB" id="A0A381T0B8"/>
<accession>A0A381T0B8</accession>
<evidence type="ECO:0000313" key="8">
    <source>
        <dbReference type="EMBL" id="SVA09675.1"/>
    </source>
</evidence>
<dbReference type="InterPro" id="IPR007197">
    <property type="entry name" value="rSAM"/>
</dbReference>
<evidence type="ECO:0000256" key="5">
    <source>
        <dbReference type="ARBA" id="ARBA00022898"/>
    </source>
</evidence>
<name>A0A381T0B8_9ZZZZ</name>
<evidence type="ECO:0000256" key="7">
    <source>
        <dbReference type="ARBA" id="ARBA00023014"/>
    </source>
</evidence>
<evidence type="ECO:0000256" key="6">
    <source>
        <dbReference type="ARBA" id="ARBA00023004"/>
    </source>
</evidence>
<evidence type="ECO:0008006" key="9">
    <source>
        <dbReference type="Google" id="ProtNLM"/>
    </source>
</evidence>
<keyword evidence="4" id="KW-0479">Metal-binding</keyword>
<protein>
    <recommendedName>
        <fullName evidence="9">Radical SAM core domain-containing protein</fullName>
    </recommendedName>
</protein>
<keyword evidence="5" id="KW-0663">Pyridoxal phosphate</keyword>
<dbReference type="NCBIfam" id="TIGR00238">
    <property type="entry name" value="KamA family radical SAM protein"/>
    <property type="match status" value="1"/>
</dbReference>
<evidence type="ECO:0000256" key="4">
    <source>
        <dbReference type="ARBA" id="ARBA00022723"/>
    </source>
</evidence>
<dbReference type="Gene3D" id="3.20.20.70">
    <property type="entry name" value="Aldolase class I"/>
    <property type="match status" value="1"/>
</dbReference>
<dbReference type="SFLD" id="SFLDS00029">
    <property type="entry name" value="Radical_SAM"/>
    <property type="match status" value="1"/>
</dbReference>
<sequence length="461" mass="51489">MMKEALQMQNTATDIQTDSSEVGYAFDQSEFWRTIPAWRDVDAETFGDFRWQQQNSVTSVPAIQEALGELASPTLIADIEAGLLKTPMNVRLTPYIFSRINWENVETDPVHRQFLPLGSQFIPDHPNAMDDSLDEDGHKATPFLTHRYPDKALFLPITLCPVYCSFCTRSRVVGGSTAVKSKSTYGAKTSEWDSTFEYIRSNPQLEDIVISGGDALLLRPNQIRHIGKTLLEIPTVRRIRFATKGVAIMPMKFTSDTEWMDALSSVCQLGRARMKEVALHTHFNTDREITAWTAEAMRALSSTGVRVRNQSVLISGVNDSFGCLHRTTKKLSSQLIQPYYIYLHDMVPGCEHLRTTVHTAENLSRRLQGSVAGFNTPRVVCDAPGGGGKREISSYTLYDKEIGVSAWTSPTAKPGEMFFYYDPIQRLPSGGSGLWSNKAEITKRLAKFKAEATAKAEATRV</sequence>
<evidence type="ECO:0000256" key="2">
    <source>
        <dbReference type="ARBA" id="ARBA00022485"/>
    </source>
</evidence>
<keyword evidence="3" id="KW-0949">S-adenosyl-L-methionine</keyword>
<dbReference type="GO" id="GO:0046872">
    <property type="term" value="F:metal ion binding"/>
    <property type="evidence" value="ECO:0007669"/>
    <property type="project" value="UniProtKB-KW"/>
</dbReference>
<gene>
    <name evidence="8" type="ORF">METZ01_LOCUS62529</name>
</gene>
<evidence type="ECO:0000256" key="1">
    <source>
        <dbReference type="ARBA" id="ARBA00001933"/>
    </source>
</evidence>
<evidence type="ECO:0000256" key="3">
    <source>
        <dbReference type="ARBA" id="ARBA00022691"/>
    </source>
</evidence>
<keyword evidence="6" id="KW-0408">Iron</keyword>
<dbReference type="GO" id="GO:0051539">
    <property type="term" value="F:4 iron, 4 sulfur cluster binding"/>
    <property type="evidence" value="ECO:0007669"/>
    <property type="project" value="UniProtKB-KW"/>
</dbReference>
<dbReference type="PANTHER" id="PTHR30538:SF0">
    <property type="entry name" value="L-LYSINE 2,3-AMINOMUTASE AQ_1632-RELATED"/>
    <property type="match status" value="1"/>
</dbReference>
<dbReference type="InterPro" id="IPR003739">
    <property type="entry name" value="Lys_aminomutase/Glu_NH3_mut"/>
</dbReference>
<dbReference type="SUPFAM" id="SSF102114">
    <property type="entry name" value="Radical SAM enzymes"/>
    <property type="match status" value="1"/>
</dbReference>
<keyword evidence="2" id="KW-0004">4Fe-4S</keyword>
<dbReference type="PANTHER" id="PTHR30538">
    <property type="entry name" value="LYSINE 2,3-AMINOMUTASE-RELATED"/>
    <property type="match status" value="1"/>
</dbReference>
<proteinExistence type="predicted"/>
<dbReference type="SFLD" id="SFLDG01070">
    <property type="entry name" value="PLP-dependent"/>
    <property type="match status" value="1"/>
</dbReference>
<dbReference type="InterPro" id="IPR058240">
    <property type="entry name" value="rSAM_sf"/>
</dbReference>
<comment type="cofactor">
    <cofactor evidence="1">
        <name>pyridoxal 5'-phosphate</name>
        <dbReference type="ChEBI" id="CHEBI:597326"/>
    </cofactor>
</comment>
<keyword evidence="7" id="KW-0411">Iron-sulfur</keyword>
<dbReference type="GO" id="GO:0003824">
    <property type="term" value="F:catalytic activity"/>
    <property type="evidence" value="ECO:0007669"/>
    <property type="project" value="InterPro"/>
</dbReference>
<reference evidence="8" key="1">
    <citation type="submission" date="2018-05" db="EMBL/GenBank/DDBJ databases">
        <authorList>
            <person name="Lanie J.A."/>
            <person name="Ng W.-L."/>
            <person name="Kazmierczak K.M."/>
            <person name="Andrzejewski T.M."/>
            <person name="Davidsen T.M."/>
            <person name="Wayne K.J."/>
            <person name="Tettelin H."/>
            <person name="Glass J.I."/>
            <person name="Rusch D."/>
            <person name="Podicherti R."/>
            <person name="Tsui H.-C.T."/>
            <person name="Winkler M.E."/>
        </authorList>
    </citation>
    <scope>NUCLEOTIDE SEQUENCE</scope>
</reference>
<dbReference type="EMBL" id="UINC01003839">
    <property type="protein sequence ID" value="SVA09675.1"/>
    <property type="molecule type" value="Genomic_DNA"/>
</dbReference>
<dbReference type="InterPro" id="IPR013785">
    <property type="entry name" value="Aldolase_TIM"/>
</dbReference>